<evidence type="ECO:0000256" key="1">
    <source>
        <dbReference type="ARBA" id="ARBA00004229"/>
    </source>
</evidence>
<sequence>MKRSPLNGLICPCKYIRRLICFALILVANVSAVDEDSESTRSTTTPRKQLDSSQRRERSREQWELAFKEIKAFRVKRVNSTDRNKGFFSQWKLLLDQPRIVELDPETNMTTVKMEKAGSPTAMWKSGTQRFEGFPSWDRILQDWADDVQEYMDRVEAENIEYPMSTHGTPYKQLATNAEQPKVEKQAKVEKPTVIPEPKDPKKKIKLPVPAAARPGEAVLPHTDLSDKSKRIWIVTTAALPWMTGTAVNPLLRAAYMTEGRSEEGGSVTLMIPWLERTKDQEYVYGKDKVFGSPEEQEQYIRTWLREKAKLPRASEELKIDWYTSWQNKIENSLYSMGDITALIPKEEADICILEEPEHLNWYRAPGDSWTTKFKHVVGIIHTNYFVYAQEQPAAFIRAPGMRLLCSWMCRAHCHRVVKLSGTLGQFAPEKELVENVHGVRYSFLESGEAVRDRIEADAINDPVFGAAAEPKVYFIGKMLWSKGLGSLMELLRYAEESAGTKVHVDMYGGGPDKDAAEARAKSLKVDLEFHGPVDHAELAFTHKLFINPSTSEVLCTTVAEALAMGKFVLVPSHPSNDFFAQFPNCLTYANKEEFVGNLYYALTHSPEPLTEEDSYALSWEAATERLEAAAAIPVSEANLMNEALSSKEAGIEITLPPFIEDKTGRKLVVNTLIRTRSRYRQFRSRLSQEIQQSNVLPEKVKERLISDLENRLDLDIDEILESPKLRLQLSPAELDNKLLDLYKNILNGPRGDVLRVLGGGQEVAFQDLYIKRSTSKLRKNQDVDQSSLSFGPFSDSIIEARDAKPNTASQWVQQALAKNLKSDDFATENSKRKTKKPPKGKANMKMCIPNRISNQRFVPLVTSPSQFCPPQSATRSFSLLV</sequence>
<keyword evidence="4" id="KW-0150">Chloroplast</keyword>
<evidence type="ECO:0000256" key="3">
    <source>
        <dbReference type="ARBA" id="ARBA00009481"/>
    </source>
</evidence>
<evidence type="ECO:0000256" key="5">
    <source>
        <dbReference type="ARBA" id="ARBA00022640"/>
    </source>
</evidence>
<feature type="chain" id="PRO_5042072885" description="Digalactosyldiacylglycerol synthase" evidence="9">
    <location>
        <begin position="33"/>
        <end position="882"/>
    </location>
</feature>
<feature type="signal peptide" evidence="9">
    <location>
        <begin position="1"/>
        <end position="32"/>
    </location>
</feature>
<dbReference type="Proteomes" id="UP001295423">
    <property type="component" value="Unassembled WGS sequence"/>
</dbReference>
<proteinExistence type="inferred from homology"/>
<evidence type="ECO:0000313" key="11">
    <source>
        <dbReference type="Proteomes" id="UP001295423"/>
    </source>
</evidence>
<dbReference type="SUPFAM" id="SSF53756">
    <property type="entry name" value="UDP-Glycosyltransferase/glycogen phosphorylase"/>
    <property type="match status" value="1"/>
</dbReference>
<keyword evidence="9" id="KW-0732">Signal</keyword>
<dbReference type="GO" id="GO:0046481">
    <property type="term" value="F:digalactosyldiacylglycerol synthase activity"/>
    <property type="evidence" value="ECO:0007669"/>
    <property type="project" value="InterPro"/>
</dbReference>
<dbReference type="GO" id="GO:0009507">
    <property type="term" value="C:chloroplast"/>
    <property type="evidence" value="ECO:0007669"/>
    <property type="project" value="UniProtKB-SubCell"/>
</dbReference>
<evidence type="ECO:0000256" key="6">
    <source>
        <dbReference type="ARBA" id="ARBA00022679"/>
    </source>
</evidence>
<name>A0AAD2CB96_9STRA</name>
<reference evidence="10" key="1">
    <citation type="submission" date="2023-08" db="EMBL/GenBank/DDBJ databases">
        <authorList>
            <person name="Audoor S."/>
            <person name="Bilcke G."/>
        </authorList>
    </citation>
    <scope>NUCLEOTIDE SEQUENCE</scope>
</reference>
<accession>A0AAD2CB96</accession>
<evidence type="ECO:0008006" key="12">
    <source>
        <dbReference type="Google" id="ProtNLM"/>
    </source>
</evidence>
<keyword evidence="11" id="KW-1185">Reference proteome</keyword>
<dbReference type="GO" id="GO:0016020">
    <property type="term" value="C:membrane"/>
    <property type="evidence" value="ECO:0007669"/>
    <property type="project" value="UniProtKB-SubCell"/>
</dbReference>
<feature type="region of interest" description="Disordered" evidence="8">
    <location>
        <begin position="823"/>
        <end position="846"/>
    </location>
</feature>
<evidence type="ECO:0000256" key="9">
    <source>
        <dbReference type="SAM" id="SignalP"/>
    </source>
</evidence>
<dbReference type="InterPro" id="IPR044525">
    <property type="entry name" value="DGDG1/2"/>
</dbReference>
<evidence type="ECO:0000256" key="2">
    <source>
        <dbReference type="ARBA" id="ARBA00004370"/>
    </source>
</evidence>
<protein>
    <recommendedName>
        <fullName evidence="12">Digalactosyldiacylglycerol synthase</fullName>
    </recommendedName>
</protein>
<keyword evidence="6" id="KW-0808">Transferase</keyword>
<comment type="caution">
    <text evidence="10">The sequence shown here is derived from an EMBL/GenBank/DDBJ whole genome shotgun (WGS) entry which is preliminary data.</text>
</comment>
<keyword evidence="5" id="KW-0934">Plastid</keyword>
<dbReference type="AlphaFoldDB" id="A0AAD2CB96"/>
<dbReference type="Pfam" id="PF13692">
    <property type="entry name" value="Glyco_trans_1_4"/>
    <property type="match status" value="1"/>
</dbReference>
<dbReference type="PANTHER" id="PTHR46132:SF1">
    <property type="entry name" value="DIGALACTOSYLDIACYLGLYCEROL SYNTHASE 2, CHLOROPLASTIC"/>
    <property type="match status" value="1"/>
</dbReference>
<feature type="region of interest" description="Disordered" evidence="8">
    <location>
        <begin position="36"/>
        <end position="56"/>
    </location>
</feature>
<dbReference type="Gene3D" id="3.40.50.2000">
    <property type="entry name" value="Glycogen Phosphorylase B"/>
    <property type="match status" value="1"/>
</dbReference>
<evidence type="ECO:0000256" key="8">
    <source>
        <dbReference type="SAM" id="MobiDB-lite"/>
    </source>
</evidence>
<evidence type="ECO:0000313" key="10">
    <source>
        <dbReference type="EMBL" id="CAJ1917128.1"/>
    </source>
</evidence>
<dbReference type="EMBL" id="CAKOGP040000001">
    <property type="protein sequence ID" value="CAJ1917128.1"/>
    <property type="molecule type" value="Genomic_DNA"/>
</dbReference>
<keyword evidence="7" id="KW-0472">Membrane</keyword>
<comment type="similarity">
    <text evidence="3">Belongs to the glycosyltransferase group 1 family. Glycosyltransferase 4 subfamily.</text>
</comment>
<organism evidence="10 11">
    <name type="scientific">Cylindrotheca closterium</name>
    <dbReference type="NCBI Taxonomy" id="2856"/>
    <lineage>
        <taxon>Eukaryota</taxon>
        <taxon>Sar</taxon>
        <taxon>Stramenopiles</taxon>
        <taxon>Ochrophyta</taxon>
        <taxon>Bacillariophyta</taxon>
        <taxon>Bacillariophyceae</taxon>
        <taxon>Bacillariophycidae</taxon>
        <taxon>Bacillariales</taxon>
        <taxon>Bacillariaceae</taxon>
        <taxon>Cylindrotheca</taxon>
    </lineage>
</organism>
<dbReference type="PANTHER" id="PTHR46132">
    <property type="entry name" value="DIGALACTOSYLDIACYLGLYCEROL SYNTHASE 2, CHLOROPLASTIC"/>
    <property type="match status" value="1"/>
</dbReference>
<comment type="subcellular location">
    <subcellularLocation>
        <location evidence="2">Membrane</location>
    </subcellularLocation>
    <subcellularLocation>
        <location evidence="1">Plastid</location>
        <location evidence="1">Chloroplast</location>
    </subcellularLocation>
</comment>
<gene>
    <name evidence="10" type="ORF">CYCCA115_LOCUS772</name>
</gene>
<evidence type="ECO:0000256" key="7">
    <source>
        <dbReference type="ARBA" id="ARBA00023136"/>
    </source>
</evidence>
<dbReference type="CDD" id="cd01635">
    <property type="entry name" value="Glycosyltransferase_GTB-type"/>
    <property type="match status" value="1"/>
</dbReference>
<evidence type="ECO:0000256" key="4">
    <source>
        <dbReference type="ARBA" id="ARBA00022528"/>
    </source>
</evidence>